<reference evidence="1" key="1">
    <citation type="submission" date="2023-03" db="EMBL/GenBank/DDBJ databases">
        <title>Massive genome expansion in bonnet fungi (Mycena s.s.) driven by repeated elements and novel gene families across ecological guilds.</title>
        <authorList>
            <consortium name="Lawrence Berkeley National Laboratory"/>
            <person name="Harder C.B."/>
            <person name="Miyauchi S."/>
            <person name="Viragh M."/>
            <person name="Kuo A."/>
            <person name="Thoen E."/>
            <person name="Andreopoulos B."/>
            <person name="Lu D."/>
            <person name="Skrede I."/>
            <person name="Drula E."/>
            <person name="Henrissat B."/>
            <person name="Morin E."/>
            <person name="Kohler A."/>
            <person name="Barry K."/>
            <person name="LaButti K."/>
            <person name="Morin E."/>
            <person name="Salamov A."/>
            <person name="Lipzen A."/>
            <person name="Mereny Z."/>
            <person name="Hegedus B."/>
            <person name="Baldrian P."/>
            <person name="Stursova M."/>
            <person name="Weitz H."/>
            <person name="Taylor A."/>
            <person name="Grigoriev I.V."/>
            <person name="Nagy L.G."/>
            <person name="Martin F."/>
            <person name="Kauserud H."/>
        </authorList>
    </citation>
    <scope>NUCLEOTIDE SEQUENCE</scope>
    <source>
        <strain evidence="1">CBHHK067</strain>
    </source>
</reference>
<dbReference type="AlphaFoldDB" id="A0AAD7G5K0"/>
<sequence length="120" mass="12856">MSKRGLENGCKSGTTRMVLFSSSGYLQNRHAVVVWIVFAGAGGEVGSNFDLSLLTTDMSPTLDVLHANADTVPNPDGINGVDTLRQPGRKEPSLVEIEAEAYICIIRAGLVVASESLYWT</sequence>
<dbReference type="EMBL" id="JARKIE010000284">
    <property type="protein sequence ID" value="KAJ7658026.1"/>
    <property type="molecule type" value="Genomic_DNA"/>
</dbReference>
<dbReference type="Proteomes" id="UP001221757">
    <property type="component" value="Unassembled WGS sequence"/>
</dbReference>
<keyword evidence="2" id="KW-1185">Reference proteome</keyword>
<gene>
    <name evidence="1" type="ORF">B0H17DRAFT_1145733</name>
</gene>
<name>A0AAD7G5K0_MYCRO</name>
<comment type="caution">
    <text evidence="1">The sequence shown here is derived from an EMBL/GenBank/DDBJ whole genome shotgun (WGS) entry which is preliminary data.</text>
</comment>
<protein>
    <submittedName>
        <fullName evidence="1">Uncharacterized protein</fullName>
    </submittedName>
</protein>
<accession>A0AAD7G5K0</accession>
<organism evidence="1 2">
    <name type="scientific">Mycena rosella</name>
    <name type="common">Pink bonnet</name>
    <name type="synonym">Agaricus rosellus</name>
    <dbReference type="NCBI Taxonomy" id="1033263"/>
    <lineage>
        <taxon>Eukaryota</taxon>
        <taxon>Fungi</taxon>
        <taxon>Dikarya</taxon>
        <taxon>Basidiomycota</taxon>
        <taxon>Agaricomycotina</taxon>
        <taxon>Agaricomycetes</taxon>
        <taxon>Agaricomycetidae</taxon>
        <taxon>Agaricales</taxon>
        <taxon>Marasmiineae</taxon>
        <taxon>Mycenaceae</taxon>
        <taxon>Mycena</taxon>
    </lineage>
</organism>
<proteinExistence type="predicted"/>
<evidence type="ECO:0000313" key="1">
    <source>
        <dbReference type="EMBL" id="KAJ7658026.1"/>
    </source>
</evidence>
<evidence type="ECO:0000313" key="2">
    <source>
        <dbReference type="Proteomes" id="UP001221757"/>
    </source>
</evidence>